<name>A0AA36DG89_9BILA</name>
<dbReference type="Proteomes" id="UP001177023">
    <property type="component" value="Unassembled WGS sequence"/>
</dbReference>
<dbReference type="PANTHER" id="PTHR46163">
    <property type="entry name" value="TYROSINE-PROTEIN PHOSPHATASE-RELATED"/>
    <property type="match status" value="1"/>
</dbReference>
<dbReference type="PRINTS" id="PR00700">
    <property type="entry name" value="PRTYPHPHTASE"/>
</dbReference>
<dbReference type="SUPFAM" id="SSF52799">
    <property type="entry name" value="(Phosphotyrosine protein) phosphatases II"/>
    <property type="match status" value="1"/>
</dbReference>
<sequence>MNHKGLIKKMMVREMEQVAHKASMFRRASCPEVKIEHPSDEQKERFNHFIAEILVVGIDGLLKDYETELKGYYTPNIRRTAFDRNPNKNRYKDVVCLDHSRVVLQGKEGDYIHANHVRGEPLINNFICTQGPLASTCVDFWRMVVQEHVGNIFMLCQVEELGKKKSEQYWPNVAGAQKVYGAYTIHCTAVDSSDKRIVHTSLRVEENGKEVCSLKHYQWIDW</sequence>
<dbReference type="AlphaFoldDB" id="A0AA36DG89"/>
<dbReference type="InterPro" id="IPR052782">
    <property type="entry name" value="Oocyte-zygote_transition_reg"/>
</dbReference>
<dbReference type="EMBL" id="CATQJA010002706">
    <property type="protein sequence ID" value="CAJ0585629.1"/>
    <property type="molecule type" value="Genomic_DNA"/>
</dbReference>
<evidence type="ECO:0000313" key="3">
    <source>
        <dbReference type="Proteomes" id="UP001177023"/>
    </source>
</evidence>
<feature type="non-terminal residue" evidence="2">
    <location>
        <position position="222"/>
    </location>
</feature>
<accession>A0AA36DG89</accession>
<comment type="caution">
    <text evidence="2">The sequence shown here is derived from an EMBL/GenBank/DDBJ whole genome shotgun (WGS) entry which is preliminary data.</text>
</comment>
<dbReference type="InterPro" id="IPR000242">
    <property type="entry name" value="PTP_cat"/>
</dbReference>
<proteinExistence type="predicted"/>
<dbReference type="Gene3D" id="3.90.190.10">
    <property type="entry name" value="Protein tyrosine phosphatase superfamily"/>
    <property type="match status" value="1"/>
</dbReference>
<keyword evidence="3" id="KW-1185">Reference proteome</keyword>
<protein>
    <recommendedName>
        <fullName evidence="1">Tyrosine-protein phosphatase domain-containing protein</fullName>
    </recommendedName>
</protein>
<dbReference type="SMART" id="SM00194">
    <property type="entry name" value="PTPc"/>
    <property type="match status" value="1"/>
</dbReference>
<gene>
    <name evidence="2" type="ORF">MSPICULIGERA_LOCUS23641</name>
</gene>
<dbReference type="PROSITE" id="PS50055">
    <property type="entry name" value="TYR_PHOSPHATASE_PTP"/>
    <property type="match status" value="1"/>
</dbReference>
<evidence type="ECO:0000313" key="2">
    <source>
        <dbReference type="EMBL" id="CAJ0585629.1"/>
    </source>
</evidence>
<feature type="domain" description="Tyrosine-protein phosphatase" evidence="1">
    <location>
        <begin position="85"/>
        <end position="222"/>
    </location>
</feature>
<organism evidence="2 3">
    <name type="scientific">Mesorhabditis spiculigera</name>
    <dbReference type="NCBI Taxonomy" id="96644"/>
    <lineage>
        <taxon>Eukaryota</taxon>
        <taxon>Metazoa</taxon>
        <taxon>Ecdysozoa</taxon>
        <taxon>Nematoda</taxon>
        <taxon>Chromadorea</taxon>
        <taxon>Rhabditida</taxon>
        <taxon>Rhabditina</taxon>
        <taxon>Rhabditomorpha</taxon>
        <taxon>Rhabditoidea</taxon>
        <taxon>Rhabditidae</taxon>
        <taxon>Mesorhabditinae</taxon>
        <taxon>Mesorhabditis</taxon>
    </lineage>
</organism>
<dbReference type="Pfam" id="PF00102">
    <property type="entry name" value="Y_phosphatase"/>
    <property type="match status" value="1"/>
</dbReference>
<dbReference type="PANTHER" id="PTHR46163:SF5">
    <property type="entry name" value="TYROSINE-PROTEIN PHOSPHATASE"/>
    <property type="match status" value="1"/>
</dbReference>
<dbReference type="InterPro" id="IPR029021">
    <property type="entry name" value="Prot-tyrosine_phosphatase-like"/>
</dbReference>
<dbReference type="GO" id="GO:0004725">
    <property type="term" value="F:protein tyrosine phosphatase activity"/>
    <property type="evidence" value="ECO:0007669"/>
    <property type="project" value="InterPro"/>
</dbReference>
<evidence type="ECO:0000259" key="1">
    <source>
        <dbReference type="PROSITE" id="PS50055"/>
    </source>
</evidence>
<reference evidence="2" key="1">
    <citation type="submission" date="2023-06" db="EMBL/GenBank/DDBJ databases">
        <authorList>
            <person name="Delattre M."/>
        </authorList>
    </citation>
    <scope>NUCLEOTIDE SEQUENCE</scope>
    <source>
        <strain evidence="2">AF72</strain>
    </source>
</reference>